<dbReference type="AlphaFoldDB" id="A0A538U419"/>
<gene>
    <name evidence="3" type="ORF">E6K81_12115</name>
</gene>
<keyword evidence="2" id="KW-0812">Transmembrane</keyword>
<dbReference type="PANTHER" id="PTHR37947">
    <property type="entry name" value="BLL2462 PROTEIN"/>
    <property type="match status" value="1"/>
</dbReference>
<evidence type="ECO:0000313" key="3">
    <source>
        <dbReference type="EMBL" id="TMQ70628.1"/>
    </source>
</evidence>
<accession>A0A538U419</accession>
<evidence type="ECO:0008006" key="5">
    <source>
        <dbReference type="Google" id="ProtNLM"/>
    </source>
</evidence>
<feature type="transmembrane region" description="Helical" evidence="2">
    <location>
        <begin position="48"/>
        <end position="67"/>
    </location>
</feature>
<keyword evidence="2" id="KW-0472">Membrane</keyword>
<evidence type="ECO:0000256" key="1">
    <source>
        <dbReference type="SAM" id="MobiDB-lite"/>
    </source>
</evidence>
<comment type="caution">
    <text evidence="3">The sequence shown here is derived from an EMBL/GenBank/DDBJ whole genome shotgun (WGS) entry which is preliminary data.</text>
</comment>
<dbReference type="Gene3D" id="3.40.50.410">
    <property type="entry name" value="von Willebrand factor, type A domain"/>
    <property type="match status" value="1"/>
</dbReference>
<dbReference type="Proteomes" id="UP000319771">
    <property type="component" value="Unassembled WGS sequence"/>
</dbReference>
<reference evidence="3 4" key="1">
    <citation type="journal article" date="2019" name="Nat. Microbiol.">
        <title>Mediterranean grassland soil C-N compound turnover is dependent on rainfall and depth, and is mediated by genomically divergent microorganisms.</title>
        <authorList>
            <person name="Diamond S."/>
            <person name="Andeer P.F."/>
            <person name="Li Z."/>
            <person name="Crits-Christoph A."/>
            <person name="Burstein D."/>
            <person name="Anantharaman K."/>
            <person name="Lane K.R."/>
            <person name="Thomas B.C."/>
            <person name="Pan C."/>
            <person name="Northen T.R."/>
            <person name="Banfield J.F."/>
        </authorList>
    </citation>
    <scope>NUCLEOTIDE SEQUENCE [LARGE SCALE GENOMIC DNA]</scope>
    <source>
        <strain evidence="3">WS_11</strain>
    </source>
</reference>
<name>A0A538U419_UNCEI</name>
<dbReference type="PANTHER" id="PTHR37947:SF1">
    <property type="entry name" value="BLL2462 PROTEIN"/>
    <property type="match status" value="1"/>
</dbReference>
<feature type="region of interest" description="Disordered" evidence="1">
    <location>
        <begin position="388"/>
        <end position="445"/>
    </location>
</feature>
<organism evidence="3 4">
    <name type="scientific">Eiseniibacteriota bacterium</name>
    <dbReference type="NCBI Taxonomy" id="2212470"/>
    <lineage>
        <taxon>Bacteria</taxon>
        <taxon>Candidatus Eiseniibacteriota</taxon>
    </lineage>
</organism>
<proteinExistence type="predicted"/>
<evidence type="ECO:0000313" key="4">
    <source>
        <dbReference type="Proteomes" id="UP000319771"/>
    </source>
</evidence>
<dbReference type="SUPFAM" id="SSF53300">
    <property type="entry name" value="vWA-like"/>
    <property type="match status" value="1"/>
</dbReference>
<feature type="transmembrane region" description="Helical" evidence="2">
    <location>
        <begin position="15"/>
        <end position="36"/>
    </location>
</feature>
<evidence type="ECO:0000256" key="2">
    <source>
        <dbReference type="SAM" id="Phobius"/>
    </source>
</evidence>
<dbReference type="EMBL" id="VBPB01000213">
    <property type="protein sequence ID" value="TMQ70628.1"/>
    <property type="molecule type" value="Genomic_DNA"/>
</dbReference>
<keyword evidence="2" id="KW-1133">Transmembrane helix</keyword>
<feature type="compositionally biased region" description="Basic residues" evidence="1">
    <location>
        <begin position="424"/>
        <end position="439"/>
    </location>
</feature>
<dbReference type="InterPro" id="IPR036465">
    <property type="entry name" value="vWFA_dom_sf"/>
</dbReference>
<sequence>MTDLSLHLAPNAPTLWLVLTSLVLVVLSVWAYRFLIPPLGARAKRLLPALRAVALVVLLALLAQPVLERARAGRAAHVVILLDRSRSMDLPAGGTRGSRASLASAAAQSIERGWRGRAQVRVVPFAATLGGDSTAADGRGATALGDALAALPLVPEGQELDGVVVVSDGVVNAGRDPIAAGRALGVPVHTVLTGAARGPDRAVTEIEASTSARVGEPTPIRVHVATSEAAGVAVPVRLFDGARELAHATVVSPGAGLDAVAEMRVRPDRAGLAVWTARVDSLPGESSAADDARQVAIEVSPGRLGVLIVSAGLNWDLTFLRRALLADSGVSLRTLSREAGGWREVESGRVVAGPAEADLKAKAVVVLDALGPADLGAAMDAGLVRRSRWASTPTRRSVRAAPSPRPRPASCSPGTTTRSGAPRRGARRRRSRTSRRWRRAAATGC</sequence>
<protein>
    <recommendedName>
        <fullName evidence="5">VWA domain-containing protein</fullName>
    </recommendedName>
</protein>
<feature type="compositionally biased region" description="Low complexity" evidence="1">
    <location>
        <begin position="408"/>
        <end position="423"/>
    </location>
</feature>